<keyword evidence="3" id="KW-1185">Reference proteome</keyword>
<proteinExistence type="predicted"/>
<feature type="compositionally biased region" description="Gly residues" evidence="1">
    <location>
        <begin position="23"/>
        <end position="45"/>
    </location>
</feature>
<sequence>MFVPFFTKRSEDNKPLYRRKGGGGKGGGSSGGAKSSGGGGGGGGSARSSSISSGGGSKSATSYGGGGGRAITIPSGQPFAGRSAGGGTRSQVAGTQTYGSGYPGLPARSVAGRGFPFFFWPLAWGGVAGVGTAAYLHDSEYGRFDNSSRPGGIMMTASFNSSSSQPTTFRLVADNTTVTSLITDIVANCTSANLASPGSIVATTYNDSLASPKPEQVVQYYRASSVALSLDGYNDTAALAADGTPDTPLPTNIDTTLLNCLNFTIAAAVPLVDSALPWAVPPTSGLLGIAYLVWSLSSLI</sequence>
<dbReference type="EMBL" id="MU155141">
    <property type="protein sequence ID" value="KAF9484644.1"/>
    <property type="molecule type" value="Genomic_DNA"/>
</dbReference>
<gene>
    <name evidence="2" type="ORF">BDN70DRAFT_989357</name>
</gene>
<evidence type="ECO:0000256" key="1">
    <source>
        <dbReference type="SAM" id="MobiDB-lite"/>
    </source>
</evidence>
<evidence type="ECO:0000313" key="3">
    <source>
        <dbReference type="Proteomes" id="UP000807469"/>
    </source>
</evidence>
<dbReference type="Proteomes" id="UP000807469">
    <property type="component" value="Unassembled WGS sequence"/>
</dbReference>
<feature type="compositionally biased region" description="Gly residues" evidence="1">
    <location>
        <begin position="53"/>
        <end position="69"/>
    </location>
</feature>
<evidence type="ECO:0000313" key="2">
    <source>
        <dbReference type="EMBL" id="KAF9484644.1"/>
    </source>
</evidence>
<accession>A0A9P6D5L2</accession>
<reference evidence="2" key="1">
    <citation type="submission" date="2020-11" db="EMBL/GenBank/DDBJ databases">
        <authorList>
            <consortium name="DOE Joint Genome Institute"/>
            <person name="Ahrendt S."/>
            <person name="Riley R."/>
            <person name="Andreopoulos W."/>
            <person name="Labutti K."/>
            <person name="Pangilinan J."/>
            <person name="Ruiz-Duenas F.J."/>
            <person name="Barrasa J.M."/>
            <person name="Sanchez-Garcia M."/>
            <person name="Camarero S."/>
            <person name="Miyauchi S."/>
            <person name="Serrano A."/>
            <person name="Linde D."/>
            <person name="Babiker R."/>
            <person name="Drula E."/>
            <person name="Ayuso-Fernandez I."/>
            <person name="Pacheco R."/>
            <person name="Padilla G."/>
            <person name="Ferreira P."/>
            <person name="Barriuso J."/>
            <person name="Kellner H."/>
            <person name="Castanera R."/>
            <person name="Alfaro M."/>
            <person name="Ramirez L."/>
            <person name="Pisabarro A.G."/>
            <person name="Kuo A."/>
            <person name="Tritt A."/>
            <person name="Lipzen A."/>
            <person name="He G."/>
            <person name="Yan M."/>
            <person name="Ng V."/>
            <person name="Cullen D."/>
            <person name="Martin F."/>
            <person name="Rosso M.-N."/>
            <person name="Henrissat B."/>
            <person name="Hibbett D."/>
            <person name="Martinez A.T."/>
            <person name="Grigoriev I.V."/>
        </authorList>
    </citation>
    <scope>NUCLEOTIDE SEQUENCE</scope>
    <source>
        <strain evidence="2">CIRM-BRFM 674</strain>
    </source>
</reference>
<name>A0A9P6D5L2_9AGAR</name>
<protein>
    <submittedName>
        <fullName evidence="2">Uncharacterized protein</fullName>
    </submittedName>
</protein>
<dbReference type="AlphaFoldDB" id="A0A9P6D5L2"/>
<comment type="caution">
    <text evidence="2">The sequence shown here is derived from an EMBL/GenBank/DDBJ whole genome shotgun (WGS) entry which is preliminary data.</text>
</comment>
<organism evidence="2 3">
    <name type="scientific">Pholiota conissans</name>
    <dbReference type="NCBI Taxonomy" id="109636"/>
    <lineage>
        <taxon>Eukaryota</taxon>
        <taxon>Fungi</taxon>
        <taxon>Dikarya</taxon>
        <taxon>Basidiomycota</taxon>
        <taxon>Agaricomycotina</taxon>
        <taxon>Agaricomycetes</taxon>
        <taxon>Agaricomycetidae</taxon>
        <taxon>Agaricales</taxon>
        <taxon>Agaricineae</taxon>
        <taxon>Strophariaceae</taxon>
        <taxon>Pholiota</taxon>
    </lineage>
</organism>
<dbReference type="OrthoDB" id="3365917at2759"/>
<feature type="region of interest" description="Disordered" evidence="1">
    <location>
        <begin position="1"/>
        <end position="92"/>
    </location>
</feature>